<evidence type="ECO:0000256" key="5">
    <source>
        <dbReference type="ARBA" id="ARBA00037816"/>
    </source>
</evidence>
<dbReference type="Gene3D" id="2.60.120.260">
    <property type="entry name" value="Galactose-binding domain-like"/>
    <property type="match status" value="1"/>
</dbReference>
<feature type="coiled-coil region" evidence="6">
    <location>
        <begin position="275"/>
        <end position="302"/>
    </location>
</feature>
<dbReference type="InterPro" id="IPR040994">
    <property type="entry name" value="Sun_CC2"/>
</dbReference>
<comment type="subcellular location">
    <subcellularLocation>
        <location evidence="5">Nucleus inner membrane</location>
        <topology evidence="5">Single-pass type II membrane protein</topology>
    </subcellularLocation>
</comment>
<evidence type="ECO:0000256" key="4">
    <source>
        <dbReference type="ARBA" id="ARBA00023136"/>
    </source>
</evidence>
<protein>
    <submittedName>
        <fullName evidence="10">SUN domain-containing protein 2</fullName>
    </submittedName>
</protein>
<dbReference type="GO" id="GO:0043495">
    <property type="term" value="F:protein-membrane adaptor activity"/>
    <property type="evidence" value="ECO:0007669"/>
    <property type="project" value="TreeGrafter"/>
</dbReference>
<dbReference type="CDD" id="cd21438">
    <property type="entry name" value="SUN2_cc1"/>
    <property type="match status" value="1"/>
</dbReference>
<evidence type="ECO:0000256" key="6">
    <source>
        <dbReference type="SAM" id="Coils"/>
    </source>
</evidence>
<sequence length="710" mass="78199">MSRRSQRLVTTRYYPGDDDPPASSSSSLLGSQQHPFKESTSRAVGRKSSSTKRLSPAPSTQTSYYSESMMSESYLGGSRGLAALGSSVLDDDMDSRTYWGGELSTRRRRGTGDTESSKINGLLESKTYDTYASSSGYSSEDDYAGHFYSGQSSSGSRLRTAASRVGSFLWQVLTSPVRFVGWLCSGLAAAWHRLAGTAPRLGRVPLSRRYPWLKRSLLLLLLLLFLAAAAYGAWYFYPYGLSTLSLPVFPWWGAGKLSSSDVPAGGDLTVLDQGEHRLLVRFRALEKRFEALEAEVSRWELRQGAAAVSAGGEPPPGDILALLEGLVSRRHAGLKEHLRADVTSLIQGELDALRAQVQRDLDGRLGKMAQASQEMEARLLKLNSEWQSSVQEGLQGSFQQEVGKLEQEVAALRRELAGLKSDQEVMGKHMEGMLEQLKVVRADVEAQFPAWISRFLSQPQRGGAASLVFQREDLQAELQALERKILAKVLEDRRLSARDAQGGIGVALQQGGTAGVTEEQVHLIVEQALKRYSEDRVGMVDYALESAGASVINTRCSETYETRTALLSLFGIPLWYQSQSPRVILQPDVNPGNCWAFRGSQGFVIIRLSAVIRPTAVTLEHIPKALSPQGTIPSAPKDFAVYGLKEESEEEGYLLGQFTYSHDGNPIQTFSLEGDAVDTYQLVELRVLSNWGHPEYTCIYRFRVHGEPAH</sequence>
<evidence type="ECO:0000256" key="3">
    <source>
        <dbReference type="ARBA" id="ARBA00023054"/>
    </source>
</evidence>
<evidence type="ECO:0000256" key="8">
    <source>
        <dbReference type="SAM" id="Phobius"/>
    </source>
</evidence>
<feature type="compositionally biased region" description="Polar residues" evidence="7">
    <location>
        <begin position="47"/>
        <end position="62"/>
    </location>
</feature>
<name>A0A093BDN0_CHAPE</name>
<organism evidence="10 11">
    <name type="scientific">Chaetura pelagica</name>
    <name type="common">Chimney swift</name>
    <name type="synonym">Hirundo pelagica</name>
    <dbReference type="NCBI Taxonomy" id="8897"/>
    <lineage>
        <taxon>Eukaryota</taxon>
        <taxon>Metazoa</taxon>
        <taxon>Chordata</taxon>
        <taxon>Craniata</taxon>
        <taxon>Vertebrata</taxon>
        <taxon>Euteleostomi</taxon>
        <taxon>Archelosauria</taxon>
        <taxon>Archosauria</taxon>
        <taxon>Dinosauria</taxon>
        <taxon>Saurischia</taxon>
        <taxon>Theropoda</taxon>
        <taxon>Coelurosauria</taxon>
        <taxon>Aves</taxon>
        <taxon>Neognathae</taxon>
        <taxon>Neoaves</taxon>
        <taxon>Strisores</taxon>
        <taxon>Apodiformes</taxon>
        <taxon>Apodidae</taxon>
        <taxon>Apodinae</taxon>
        <taxon>Chaetura</taxon>
    </lineage>
</organism>
<evidence type="ECO:0000259" key="9">
    <source>
        <dbReference type="PROSITE" id="PS51469"/>
    </source>
</evidence>
<dbReference type="GO" id="GO:0034993">
    <property type="term" value="C:meiotic nuclear membrane microtubule tethering complex"/>
    <property type="evidence" value="ECO:0007669"/>
    <property type="project" value="TreeGrafter"/>
</dbReference>
<keyword evidence="4 8" id="KW-0472">Membrane</keyword>
<gene>
    <name evidence="10" type="ORF">M959_11464</name>
</gene>
<dbReference type="FunFam" id="2.60.120.260:FF:000009">
    <property type="entry name" value="SUN domain-containing protein 1 isoform X1"/>
    <property type="match status" value="1"/>
</dbReference>
<evidence type="ECO:0000313" key="10">
    <source>
        <dbReference type="EMBL" id="KFU83601.1"/>
    </source>
</evidence>
<dbReference type="InterPro" id="IPR012919">
    <property type="entry name" value="SUN_dom"/>
</dbReference>
<keyword evidence="3 6" id="KW-0175">Coiled coil</keyword>
<dbReference type="InterPro" id="IPR045119">
    <property type="entry name" value="SUN1-5"/>
</dbReference>
<dbReference type="GO" id="GO:0005637">
    <property type="term" value="C:nuclear inner membrane"/>
    <property type="evidence" value="ECO:0007669"/>
    <property type="project" value="UniProtKB-SubCell"/>
</dbReference>
<dbReference type="EMBL" id="KN125643">
    <property type="protein sequence ID" value="KFU83601.1"/>
    <property type="molecule type" value="Genomic_DNA"/>
</dbReference>
<dbReference type="Pfam" id="PF18580">
    <property type="entry name" value="HTH_SUN2"/>
    <property type="match status" value="1"/>
</dbReference>
<feature type="coiled-coil region" evidence="6">
    <location>
        <begin position="395"/>
        <end position="422"/>
    </location>
</feature>
<dbReference type="PANTHER" id="PTHR12911">
    <property type="entry name" value="SAD1/UNC-84-LIKE PROTEIN-RELATED"/>
    <property type="match status" value="1"/>
</dbReference>
<dbReference type="PROSITE" id="PS51469">
    <property type="entry name" value="SUN"/>
    <property type="match status" value="1"/>
</dbReference>
<proteinExistence type="predicted"/>
<feature type="domain" description="SUN" evidence="9">
    <location>
        <begin position="548"/>
        <end position="709"/>
    </location>
</feature>
<keyword evidence="1 8" id="KW-0812">Transmembrane</keyword>
<keyword evidence="11" id="KW-1185">Reference proteome</keyword>
<dbReference type="OrthoDB" id="342281at2759"/>
<feature type="transmembrane region" description="Helical" evidence="8">
    <location>
        <begin position="217"/>
        <end position="237"/>
    </location>
</feature>
<feature type="region of interest" description="Disordered" evidence="7">
    <location>
        <begin position="1"/>
        <end position="66"/>
    </location>
</feature>
<evidence type="ECO:0000313" key="11">
    <source>
        <dbReference type="Proteomes" id="UP000031515"/>
    </source>
</evidence>
<reference evidence="11" key="2">
    <citation type="journal article" date="2014" name="Science">
        <title>Comparative genomics reveals insights into avian genome evolution and adaptation.</title>
        <authorList>
            <consortium name="Avian Genome Consortium"/>
            <person name="Zhang G."/>
            <person name="Li C."/>
            <person name="Li Q."/>
            <person name="Li B."/>
            <person name="Larkin D.M."/>
            <person name="Lee C."/>
            <person name="Storz J.F."/>
            <person name="Antunes A."/>
            <person name="Greenwold M.J."/>
            <person name="Meredith R.W."/>
            <person name="Odeen A."/>
            <person name="Cui J."/>
            <person name="Zhou Q."/>
            <person name="Xu L."/>
            <person name="Pan H."/>
            <person name="Wang Z."/>
            <person name="Jin L."/>
            <person name="Zhang P."/>
            <person name="Hu H."/>
            <person name="Yang W."/>
            <person name="Hu J."/>
            <person name="Xiao J."/>
            <person name="Yang Z."/>
            <person name="Liu Y."/>
            <person name="Xie Q."/>
            <person name="Yu H."/>
            <person name="Lian J."/>
            <person name="Wen P."/>
            <person name="Zhang F."/>
            <person name="Li H."/>
            <person name="Zeng Y."/>
            <person name="Xiong Z."/>
            <person name="Liu S."/>
            <person name="Zhou L."/>
            <person name="Huang Z."/>
            <person name="An N."/>
            <person name="Wang J."/>
            <person name="Zheng Q."/>
            <person name="Xiong Y."/>
            <person name="Wang G."/>
            <person name="Wang B."/>
            <person name="Wang J."/>
            <person name="Fan Y."/>
            <person name="da Fonseca R.R."/>
            <person name="Alfaro-Nunez A."/>
            <person name="Schubert M."/>
            <person name="Orlando L."/>
            <person name="Mourier T."/>
            <person name="Howard J.T."/>
            <person name="Ganapathy G."/>
            <person name="Pfenning A."/>
            <person name="Whitney O."/>
            <person name="Rivas M.V."/>
            <person name="Hara E."/>
            <person name="Smith J."/>
            <person name="Farre M."/>
            <person name="Narayan J."/>
            <person name="Slavov G."/>
            <person name="Romanov M.N."/>
            <person name="Borges R."/>
            <person name="Machado J.P."/>
            <person name="Khan I."/>
            <person name="Springer M.S."/>
            <person name="Gatesy J."/>
            <person name="Hoffmann F.G."/>
            <person name="Opazo J.C."/>
            <person name="Hastad O."/>
            <person name="Sawyer R.H."/>
            <person name="Kim H."/>
            <person name="Kim K.W."/>
            <person name="Kim H.J."/>
            <person name="Cho S."/>
            <person name="Li N."/>
            <person name="Huang Y."/>
            <person name="Bruford M.W."/>
            <person name="Zhan X."/>
            <person name="Dixon A."/>
            <person name="Bertelsen M.F."/>
            <person name="Derryberry E."/>
            <person name="Warren W."/>
            <person name="Wilson R.K."/>
            <person name="Li S."/>
            <person name="Ray D.A."/>
            <person name="Green R.E."/>
            <person name="O'Brien S.J."/>
            <person name="Griffin D."/>
            <person name="Johnson W.E."/>
            <person name="Haussler D."/>
            <person name="Ryder O.A."/>
            <person name="Willerslev E."/>
            <person name="Graves G.R."/>
            <person name="Alstrom P."/>
            <person name="Fjeldsa J."/>
            <person name="Mindell D.P."/>
            <person name="Edwards S.V."/>
            <person name="Braun E.L."/>
            <person name="Rahbek C."/>
            <person name="Burt D.W."/>
            <person name="Houde P."/>
            <person name="Zhang Y."/>
            <person name="Yang H."/>
            <person name="Wang J."/>
            <person name="Jarvis E.D."/>
            <person name="Gilbert M.T."/>
            <person name="Wang J."/>
        </authorList>
    </citation>
    <scope>NUCLEOTIDE SEQUENCE [LARGE SCALE GENOMIC DNA]</scope>
</reference>
<dbReference type="Pfam" id="PF07738">
    <property type="entry name" value="Sad1_UNC"/>
    <property type="match status" value="1"/>
</dbReference>
<dbReference type="KEGG" id="cpea:104394621"/>
<evidence type="ECO:0000256" key="7">
    <source>
        <dbReference type="SAM" id="MobiDB-lite"/>
    </source>
</evidence>
<accession>A0A093BDN0</accession>
<dbReference type="PANTHER" id="PTHR12911:SF22">
    <property type="entry name" value="SUN DOMAIN-CONTAINING PROTEIN 2"/>
    <property type="match status" value="1"/>
</dbReference>
<feature type="coiled-coil region" evidence="6">
    <location>
        <begin position="464"/>
        <end position="491"/>
    </location>
</feature>
<evidence type="ECO:0000256" key="2">
    <source>
        <dbReference type="ARBA" id="ARBA00022989"/>
    </source>
</evidence>
<evidence type="ECO:0000256" key="1">
    <source>
        <dbReference type="ARBA" id="ARBA00022692"/>
    </source>
</evidence>
<dbReference type="Proteomes" id="UP000031515">
    <property type="component" value="Unassembled WGS sequence"/>
</dbReference>
<reference evidence="10 11" key="1">
    <citation type="submission" date="2013-08" db="EMBL/GenBank/DDBJ databases">
        <title>Genome evolution of avian class.</title>
        <authorList>
            <person name="Zhang G."/>
            <person name="Li C."/>
        </authorList>
    </citation>
    <scope>NUCLEOTIDE SEQUENCE [LARGE SCALE GENOMIC DNA]</scope>
    <source>
        <strain evidence="10">M959</strain>
    </source>
</reference>
<feature type="compositionally biased region" description="Low complexity" evidence="7">
    <location>
        <begin position="21"/>
        <end position="31"/>
    </location>
</feature>
<dbReference type="AlphaFoldDB" id="A0A093BDN0"/>
<keyword evidence="2 8" id="KW-1133">Transmembrane helix</keyword>